<keyword evidence="6 8" id="KW-0378">Hydrolase</keyword>
<feature type="domain" description="Peptidase S26" evidence="9">
    <location>
        <begin position="29"/>
        <end position="174"/>
    </location>
</feature>
<keyword evidence="11" id="KW-1185">Reference proteome</keyword>
<evidence type="ECO:0000256" key="3">
    <source>
        <dbReference type="ARBA" id="ARBA00009370"/>
    </source>
</evidence>
<comment type="subcellular location">
    <subcellularLocation>
        <location evidence="2">Cell membrane</location>
        <topology evidence="2">Single-pass type II membrane protein</topology>
    </subcellularLocation>
    <subcellularLocation>
        <location evidence="8">Membrane</location>
        <topology evidence="8">Single-pass type II membrane protein</topology>
    </subcellularLocation>
</comment>
<accession>A0A8J3BRJ7</accession>
<dbReference type="CDD" id="cd06530">
    <property type="entry name" value="S26_SPase_I"/>
    <property type="match status" value="1"/>
</dbReference>
<evidence type="ECO:0000256" key="8">
    <source>
        <dbReference type="RuleBase" id="RU362042"/>
    </source>
</evidence>
<comment type="similarity">
    <text evidence="3 8">Belongs to the peptidase S26 family.</text>
</comment>
<evidence type="ECO:0000313" key="11">
    <source>
        <dbReference type="Proteomes" id="UP000662200"/>
    </source>
</evidence>
<dbReference type="EMBL" id="BMQC01000008">
    <property type="protein sequence ID" value="GGK33180.1"/>
    <property type="molecule type" value="Genomic_DNA"/>
</dbReference>
<evidence type="ECO:0000256" key="1">
    <source>
        <dbReference type="ARBA" id="ARBA00000677"/>
    </source>
</evidence>
<evidence type="ECO:0000256" key="4">
    <source>
        <dbReference type="ARBA" id="ARBA00013208"/>
    </source>
</evidence>
<feature type="active site" evidence="7">
    <location>
        <position position="55"/>
    </location>
</feature>
<dbReference type="Proteomes" id="UP000662200">
    <property type="component" value="Unassembled WGS sequence"/>
</dbReference>
<name>A0A8J3BRJ7_9ACTN</name>
<dbReference type="PANTHER" id="PTHR43390">
    <property type="entry name" value="SIGNAL PEPTIDASE I"/>
    <property type="match status" value="1"/>
</dbReference>
<comment type="catalytic activity">
    <reaction evidence="1 8">
        <text>Cleavage of hydrophobic, N-terminal signal or leader sequences from secreted and periplasmic proteins.</text>
        <dbReference type="EC" id="3.4.21.89"/>
    </reaction>
</comment>
<dbReference type="InterPro" id="IPR019756">
    <property type="entry name" value="Pept_S26A_signal_pept_1_Ser-AS"/>
</dbReference>
<dbReference type="InterPro" id="IPR000223">
    <property type="entry name" value="Pept_S26A_signal_pept_1"/>
</dbReference>
<sequence>MTPPADLPRAAAGGGRPRRRPRRWLAAGAAVAAGAALVLATRGVVAEPVRVESASMAPTLEVGQRVLMDKVSIRLLPPRRSELVVFRGPADGALTLKRVVGVAGDEVSIEDAQLVVNGAKVDEPYVDLASVDGLYYGPVRVPDGMVLVLGDNRAQSVDSRAYGPVPLDAVRGRVPSW</sequence>
<dbReference type="EC" id="3.4.21.89" evidence="4 8"/>
<dbReference type="NCBIfam" id="TIGR02227">
    <property type="entry name" value="sigpep_I_bact"/>
    <property type="match status" value="1"/>
</dbReference>
<dbReference type="Pfam" id="PF10502">
    <property type="entry name" value="Peptidase_S26"/>
    <property type="match status" value="1"/>
</dbReference>
<dbReference type="AlphaFoldDB" id="A0A8J3BRJ7"/>
<evidence type="ECO:0000256" key="5">
    <source>
        <dbReference type="ARBA" id="ARBA00022670"/>
    </source>
</evidence>
<keyword evidence="5 8" id="KW-0645">Protease</keyword>
<evidence type="ECO:0000256" key="7">
    <source>
        <dbReference type="PIRSR" id="PIRSR600223-1"/>
    </source>
</evidence>
<dbReference type="Gene3D" id="2.10.109.10">
    <property type="entry name" value="Umud Fragment, subunit A"/>
    <property type="match status" value="1"/>
</dbReference>
<evidence type="ECO:0000313" key="10">
    <source>
        <dbReference type="EMBL" id="GGK33180.1"/>
    </source>
</evidence>
<evidence type="ECO:0000256" key="2">
    <source>
        <dbReference type="ARBA" id="ARBA00004401"/>
    </source>
</evidence>
<reference evidence="10" key="2">
    <citation type="submission" date="2020-09" db="EMBL/GenBank/DDBJ databases">
        <authorList>
            <person name="Sun Q."/>
            <person name="Ohkuma M."/>
        </authorList>
    </citation>
    <scope>NUCLEOTIDE SEQUENCE</scope>
    <source>
        <strain evidence="10">JCM 3091</strain>
    </source>
</reference>
<dbReference type="InterPro" id="IPR019758">
    <property type="entry name" value="Pept_S26A_signal_pept_1_CS"/>
</dbReference>
<protein>
    <recommendedName>
        <fullName evidence="4 8">Signal peptidase I</fullName>
        <ecNumber evidence="4 8">3.4.21.89</ecNumber>
    </recommendedName>
</protein>
<dbReference type="SUPFAM" id="SSF51306">
    <property type="entry name" value="LexA/Signal peptidase"/>
    <property type="match status" value="1"/>
</dbReference>
<comment type="caution">
    <text evidence="10">The sequence shown here is derived from an EMBL/GenBank/DDBJ whole genome shotgun (WGS) entry which is preliminary data.</text>
</comment>
<evidence type="ECO:0000259" key="9">
    <source>
        <dbReference type="Pfam" id="PF10502"/>
    </source>
</evidence>
<dbReference type="InterPro" id="IPR036286">
    <property type="entry name" value="LexA/Signal_pep-like_sf"/>
</dbReference>
<reference evidence="10" key="1">
    <citation type="journal article" date="2014" name="Int. J. Syst. Evol. Microbiol.">
        <title>Complete genome sequence of Corynebacterium casei LMG S-19264T (=DSM 44701T), isolated from a smear-ripened cheese.</title>
        <authorList>
            <consortium name="US DOE Joint Genome Institute (JGI-PGF)"/>
            <person name="Walter F."/>
            <person name="Albersmeier A."/>
            <person name="Kalinowski J."/>
            <person name="Ruckert C."/>
        </authorList>
    </citation>
    <scope>NUCLEOTIDE SEQUENCE</scope>
    <source>
        <strain evidence="10">JCM 3091</strain>
    </source>
</reference>
<dbReference type="InterPro" id="IPR019533">
    <property type="entry name" value="Peptidase_S26"/>
</dbReference>
<proteinExistence type="inferred from homology"/>
<dbReference type="GO" id="GO:0004252">
    <property type="term" value="F:serine-type endopeptidase activity"/>
    <property type="evidence" value="ECO:0007669"/>
    <property type="project" value="InterPro"/>
</dbReference>
<dbReference type="GO" id="GO:0006465">
    <property type="term" value="P:signal peptide processing"/>
    <property type="evidence" value="ECO:0007669"/>
    <property type="project" value="InterPro"/>
</dbReference>
<feature type="active site" evidence="7">
    <location>
        <position position="97"/>
    </location>
</feature>
<dbReference type="GO" id="GO:0009003">
    <property type="term" value="F:signal peptidase activity"/>
    <property type="evidence" value="ECO:0007669"/>
    <property type="project" value="UniProtKB-EC"/>
</dbReference>
<dbReference type="RefSeq" id="WP_189114678.1">
    <property type="nucleotide sequence ID" value="NZ_BMQC01000008.1"/>
</dbReference>
<organism evidence="10 11">
    <name type="scientific">Pilimelia terevasa</name>
    <dbReference type="NCBI Taxonomy" id="53372"/>
    <lineage>
        <taxon>Bacteria</taxon>
        <taxon>Bacillati</taxon>
        <taxon>Actinomycetota</taxon>
        <taxon>Actinomycetes</taxon>
        <taxon>Micromonosporales</taxon>
        <taxon>Micromonosporaceae</taxon>
        <taxon>Pilimelia</taxon>
    </lineage>
</organism>
<dbReference type="PANTHER" id="PTHR43390:SF1">
    <property type="entry name" value="CHLOROPLAST PROCESSING PEPTIDASE"/>
    <property type="match status" value="1"/>
</dbReference>
<dbReference type="PROSITE" id="PS00761">
    <property type="entry name" value="SPASE_I_3"/>
    <property type="match status" value="1"/>
</dbReference>
<evidence type="ECO:0000256" key="6">
    <source>
        <dbReference type="ARBA" id="ARBA00022801"/>
    </source>
</evidence>
<gene>
    <name evidence="10" type="ORF">GCM10010124_27390</name>
</gene>
<dbReference type="PRINTS" id="PR00727">
    <property type="entry name" value="LEADERPTASE"/>
</dbReference>
<dbReference type="GO" id="GO:0005886">
    <property type="term" value="C:plasma membrane"/>
    <property type="evidence" value="ECO:0007669"/>
    <property type="project" value="UniProtKB-SubCell"/>
</dbReference>
<dbReference type="PROSITE" id="PS00501">
    <property type="entry name" value="SPASE_I_1"/>
    <property type="match status" value="1"/>
</dbReference>